<dbReference type="Proteomes" id="UP001589747">
    <property type="component" value="Unassembled WGS sequence"/>
</dbReference>
<evidence type="ECO:0000256" key="1">
    <source>
        <dbReference type="SAM" id="Phobius"/>
    </source>
</evidence>
<accession>A0ABV5KK55</accession>
<reference evidence="3 4" key="1">
    <citation type="submission" date="2024-09" db="EMBL/GenBank/DDBJ databases">
        <authorList>
            <person name="Sun Q."/>
            <person name="Mori K."/>
        </authorList>
    </citation>
    <scope>NUCLEOTIDE SEQUENCE [LARGE SCALE GENOMIC DNA]</scope>
    <source>
        <strain evidence="3 4">TISTR 2452</strain>
    </source>
</reference>
<feature type="domain" description="Phosphodiester glycosidase" evidence="2">
    <location>
        <begin position="153"/>
        <end position="334"/>
    </location>
</feature>
<dbReference type="Pfam" id="PF09992">
    <property type="entry name" value="NAGPA"/>
    <property type="match status" value="1"/>
</dbReference>
<dbReference type="EMBL" id="JBHMDO010000012">
    <property type="protein sequence ID" value="MFB9325599.1"/>
    <property type="molecule type" value="Genomic_DNA"/>
</dbReference>
<dbReference type="RefSeq" id="WP_377491745.1">
    <property type="nucleotide sequence ID" value="NZ_JBHMDO010000012.1"/>
</dbReference>
<dbReference type="PANTHER" id="PTHR40446">
    <property type="entry name" value="N-ACETYLGLUCOSAMINE-1-PHOSPHODIESTER ALPHA-N-ACETYLGLUCOSAMINIDASE"/>
    <property type="match status" value="1"/>
</dbReference>
<evidence type="ECO:0000313" key="3">
    <source>
        <dbReference type="EMBL" id="MFB9325599.1"/>
    </source>
</evidence>
<proteinExistence type="predicted"/>
<keyword evidence="4" id="KW-1185">Reference proteome</keyword>
<gene>
    <name evidence="3" type="ORF">ACFFSY_06645</name>
</gene>
<keyword evidence="1" id="KW-1133">Transmembrane helix</keyword>
<sequence length="336" mass="35319">MNQSNRKPKRKLAIGLTVSVLAVGGIIYGLADRYLIEHVEVVVAQPTVAAASSTVTANTGASAATTSATIDAEPSAVADSSAATAAASDDWNYTSDAMSIAIQKVETGTGADKITYYATDVQLKSAANLLTAFADNAFGRNIIANTSDIASSNNAIFAINGDYYGFRDNGVIIRNGNLYRNEPARTGLAMYSDGTMASYNEEEISAEELLAQGVTNTFSFGPVLVKDGSVATDLDDVRIDNNFGNRSIDGANPRTGVGIIAPNHYVFVVVDGRQANYSRGMTLNEFAQLFEDLGATEAYNLDGGGSSTMYFNGSVVNSPGSKGQERGVSDIIYLAE</sequence>
<dbReference type="GO" id="GO:0016798">
    <property type="term" value="F:hydrolase activity, acting on glycosyl bonds"/>
    <property type="evidence" value="ECO:0007669"/>
    <property type="project" value="UniProtKB-KW"/>
</dbReference>
<keyword evidence="1" id="KW-0812">Transmembrane</keyword>
<evidence type="ECO:0000259" key="2">
    <source>
        <dbReference type="Pfam" id="PF09992"/>
    </source>
</evidence>
<protein>
    <submittedName>
        <fullName evidence="3">Phosphodiester glycosidase family protein</fullName>
    </submittedName>
</protein>
<feature type="transmembrane region" description="Helical" evidence="1">
    <location>
        <begin position="12"/>
        <end position="31"/>
    </location>
</feature>
<keyword evidence="3" id="KW-0378">Hydrolase</keyword>
<comment type="caution">
    <text evidence="3">The sequence shown here is derived from an EMBL/GenBank/DDBJ whole genome shotgun (WGS) entry which is preliminary data.</text>
</comment>
<dbReference type="InterPro" id="IPR018711">
    <property type="entry name" value="NAGPA"/>
</dbReference>
<name>A0ABV5KK55_9BACL</name>
<keyword evidence="1" id="KW-0472">Membrane</keyword>
<dbReference type="PANTHER" id="PTHR40446:SF2">
    <property type="entry name" value="N-ACETYLGLUCOSAMINE-1-PHOSPHODIESTER ALPHA-N-ACETYLGLUCOSAMINIDASE"/>
    <property type="match status" value="1"/>
</dbReference>
<organism evidence="3 4">
    <name type="scientific">Paenibacillus aurantiacus</name>
    <dbReference type="NCBI Taxonomy" id="1936118"/>
    <lineage>
        <taxon>Bacteria</taxon>
        <taxon>Bacillati</taxon>
        <taxon>Bacillota</taxon>
        <taxon>Bacilli</taxon>
        <taxon>Bacillales</taxon>
        <taxon>Paenibacillaceae</taxon>
        <taxon>Paenibacillus</taxon>
    </lineage>
</organism>
<evidence type="ECO:0000313" key="4">
    <source>
        <dbReference type="Proteomes" id="UP001589747"/>
    </source>
</evidence>
<keyword evidence="3" id="KW-0326">Glycosidase</keyword>